<protein>
    <submittedName>
        <fullName evidence="2">Uncharacterized protein</fullName>
    </submittedName>
</protein>
<keyword evidence="1" id="KW-0732">Signal</keyword>
<name>A0ABQ6M546_9STRA</name>
<accession>A0ABQ6M546</accession>
<comment type="caution">
    <text evidence="2">The sequence shown here is derived from an EMBL/GenBank/DDBJ whole genome shotgun (WGS) entry which is preliminary data.</text>
</comment>
<feature type="chain" id="PRO_5046498084" evidence="1">
    <location>
        <begin position="24"/>
        <end position="239"/>
    </location>
</feature>
<evidence type="ECO:0000313" key="3">
    <source>
        <dbReference type="Proteomes" id="UP001165060"/>
    </source>
</evidence>
<dbReference type="PANTHER" id="PTHR47908:SF2">
    <property type="entry name" value="TETRATRICOPEPTIDE REPEAT (TPR)-LIKE SUPERFAMILY PROTEIN"/>
    <property type="match status" value="1"/>
</dbReference>
<sequence>MLLSLSLLSLVVALLVLLPAARGLLSPASPGTPAPKNPANAYAAATEAFVKSDPTYAFGLYNNLAPSPYLWQRGLAAYAVGSYAAAADQFRLDRSVNGGDGEELIWEFASRAKGEAEGRKLELAKSIFPAEGRSRDPRPVVASTVALFYAFFTSDRAQAEQAATIFAKRFERDDRELFYSAMYLGLLRDVQGGAGRDALWARAMGTKYARKSLDSFERGDVRSGDFMVATVGNLLLNKK</sequence>
<keyword evidence="3" id="KW-1185">Reference proteome</keyword>
<evidence type="ECO:0000313" key="2">
    <source>
        <dbReference type="EMBL" id="GMI19596.1"/>
    </source>
</evidence>
<organism evidence="2 3">
    <name type="scientific">Tetraparma gracilis</name>
    <dbReference type="NCBI Taxonomy" id="2962635"/>
    <lineage>
        <taxon>Eukaryota</taxon>
        <taxon>Sar</taxon>
        <taxon>Stramenopiles</taxon>
        <taxon>Ochrophyta</taxon>
        <taxon>Bolidophyceae</taxon>
        <taxon>Parmales</taxon>
        <taxon>Triparmaceae</taxon>
        <taxon>Tetraparma</taxon>
    </lineage>
</organism>
<reference evidence="2 3" key="1">
    <citation type="journal article" date="2023" name="Commun. Biol.">
        <title>Genome analysis of Parmales, the sister group of diatoms, reveals the evolutionary specialization of diatoms from phago-mixotrophs to photoautotrophs.</title>
        <authorList>
            <person name="Ban H."/>
            <person name="Sato S."/>
            <person name="Yoshikawa S."/>
            <person name="Yamada K."/>
            <person name="Nakamura Y."/>
            <person name="Ichinomiya M."/>
            <person name="Sato N."/>
            <person name="Blanc-Mathieu R."/>
            <person name="Endo H."/>
            <person name="Kuwata A."/>
            <person name="Ogata H."/>
        </authorList>
    </citation>
    <scope>NUCLEOTIDE SEQUENCE [LARGE SCALE GENOMIC DNA]</scope>
</reference>
<evidence type="ECO:0000256" key="1">
    <source>
        <dbReference type="SAM" id="SignalP"/>
    </source>
</evidence>
<proteinExistence type="predicted"/>
<dbReference type="EMBL" id="BRYB01001171">
    <property type="protein sequence ID" value="GMI19596.1"/>
    <property type="molecule type" value="Genomic_DNA"/>
</dbReference>
<gene>
    <name evidence="2" type="ORF">TeGR_g12105</name>
</gene>
<dbReference type="Proteomes" id="UP001165060">
    <property type="component" value="Unassembled WGS sequence"/>
</dbReference>
<dbReference type="PANTHER" id="PTHR47908">
    <property type="match status" value="1"/>
</dbReference>
<feature type="signal peptide" evidence="1">
    <location>
        <begin position="1"/>
        <end position="23"/>
    </location>
</feature>